<proteinExistence type="predicted"/>
<evidence type="ECO:0000313" key="3">
    <source>
        <dbReference type="Proteomes" id="UP001470230"/>
    </source>
</evidence>
<protein>
    <submittedName>
        <fullName evidence="2">Uncharacterized protein</fullName>
    </submittedName>
</protein>
<feature type="transmembrane region" description="Helical" evidence="1">
    <location>
        <begin position="138"/>
        <end position="159"/>
    </location>
</feature>
<gene>
    <name evidence="2" type="ORF">M9Y10_022106</name>
</gene>
<keyword evidence="1" id="KW-0472">Membrane</keyword>
<evidence type="ECO:0000313" key="2">
    <source>
        <dbReference type="EMBL" id="KAK8893679.1"/>
    </source>
</evidence>
<feature type="transmembrane region" description="Helical" evidence="1">
    <location>
        <begin position="194"/>
        <end position="211"/>
    </location>
</feature>
<dbReference type="Proteomes" id="UP001470230">
    <property type="component" value="Unassembled WGS sequence"/>
</dbReference>
<reference evidence="2 3" key="1">
    <citation type="submission" date="2024-04" db="EMBL/GenBank/DDBJ databases">
        <title>Tritrichomonas musculus Genome.</title>
        <authorList>
            <person name="Alves-Ferreira E."/>
            <person name="Grigg M."/>
            <person name="Lorenzi H."/>
            <person name="Galac M."/>
        </authorList>
    </citation>
    <scope>NUCLEOTIDE SEQUENCE [LARGE SCALE GENOMIC DNA]</scope>
    <source>
        <strain evidence="2 3">EAF2021</strain>
    </source>
</reference>
<keyword evidence="1" id="KW-1133">Transmembrane helix</keyword>
<feature type="transmembrane region" description="Helical" evidence="1">
    <location>
        <begin position="94"/>
        <end position="118"/>
    </location>
</feature>
<dbReference type="EMBL" id="JAPFFF010000003">
    <property type="protein sequence ID" value="KAK8893679.1"/>
    <property type="molecule type" value="Genomic_DNA"/>
</dbReference>
<keyword evidence="1" id="KW-0812">Transmembrane</keyword>
<comment type="caution">
    <text evidence="2">The sequence shown here is derived from an EMBL/GenBank/DDBJ whole genome shotgun (WGS) entry which is preliminary data.</text>
</comment>
<feature type="transmembrane region" description="Helical" evidence="1">
    <location>
        <begin position="6"/>
        <end position="26"/>
    </location>
</feature>
<evidence type="ECO:0000256" key="1">
    <source>
        <dbReference type="SAM" id="Phobius"/>
    </source>
</evidence>
<keyword evidence="3" id="KW-1185">Reference proteome</keyword>
<feature type="transmembrane region" description="Helical" evidence="1">
    <location>
        <begin position="61"/>
        <end position="82"/>
    </location>
</feature>
<sequence length="229" mass="26110">MDTTSLNVGCALISTAPVFAAHLALTKQVRYMLLSWFCSFISTVILVICSLSSLFTKNPYFILLFSVPLDCLGKILLKFFGCRFSFLSNPKDRCYLGMSCGLGFALAHVLTMYLPFVFDQPYSIEFDNKHPDFFPNCLDLALVNQAISCFHIAIGLIIFRFSGVNIFLMYFIILILQFGIGAMTQIPIIWLKQITINFISYTFLIFGIYSFRSMKYSMIHDDNIKMQES</sequence>
<accession>A0ABR2KRB7</accession>
<feature type="transmembrane region" description="Helical" evidence="1">
    <location>
        <begin position="33"/>
        <end position="55"/>
    </location>
</feature>
<organism evidence="2 3">
    <name type="scientific">Tritrichomonas musculus</name>
    <dbReference type="NCBI Taxonomy" id="1915356"/>
    <lineage>
        <taxon>Eukaryota</taxon>
        <taxon>Metamonada</taxon>
        <taxon>Parabasalia</taxon>
        <taxon>Tritrichomonadida</taxon>
        <taxon>Tritrichomonadidae</taxon>
        <taxon>Tritrichomonas</taxon>
    </lineage>
</organism>
<feature type="transmembrane region" description="Helical" evidence="1">
    <location>
        <begin position="166"/>
        <end position="188"/>
    </location>
</feature>
<name>A0ABR2KRB7_9EUKA</name>